<keyword evidence="2" id="KW-1185">Reference proteome</keyword>
<proteinExistence type="predicted"/>
<sequence>MSICIREVSEVYDYISIHSAGYAKTVRTEVLERFFISTMRFEKIGPLSFSKALHGAHIGVKGISANSDGSYAYYTLEGIEEVNLVEVILPAMMDEQLEHAITALAIAIADEFGWCIDEDHGLDT</sequence>
<organism evidence="1 2">
    <name type="scientific">Paenibacillus silagei</name>
    <dbReference type="NCBI Taxonomy" id="1670801"/>
    <lineage>
        <taxon>Bacteria</taxon>
        <taxon>Bacillati</taxon>
        <taxon>Bacillota</taxon>
        <taxon>Bacilli</taxon>
        <taxon>Bacillales</taxon>
        <taxon>Paenibacillaceae</taxon>
        <taxon>Paenibacillus</taxon>
    </lineage>
</organism>
<accession>A0ABS4NT92</accession>
<evidence type="ECO:0000313" key="2">
    <source>
        <dbReference type="Proteomes" id="UP000773462"/>
    </source>
</evidence>
<dbReference type="EMBL" id="JAGGLV010000010">
    <property type="protein sequence ID" value="MBP2113282.1"/>
    <property type="molecule type" value="Genomic_DNA"/>
</dbReference>
<comment type="caution">
    <text evidence="1">The sequence shown here is derived from an EMBL/GenBank/DDBJ whole genome shotgun (WGS) entry which is preliminary data.</text>
</comment>
<gene>
    <name evidence="1" type="ORF">J2Z70_003441</name>
</gene>
<dbReference type="RefSeq" id="WP_245368293.1">
    <property type="nucleotide sequence ID" value="NZ_JAGGLV010000010.1"/>
</dbReference>
<reference evidence="1 2" key="1">
    <citation type="submission" date="2021-03" db="EMBL/GenBank/DDBJ databases">
        <title>Genomic Encyclopedia of Type Strains, Phase IV (KMG-IV): sequencing the most valuable type-strain genomes for metagenomic binning, comparative biology and taxonomic classification.</title>
        <authorList>
            <person name="Goeker M."/>
        </authorList>
    </citation>
    <scope>NUCLEOTIDE SEQUENCE [LARGE SCALE GENOMIC DNA]</scope>
    <source>
        <strain evidence="1 2">DSM 101953</strain>
    </source>
</reference>
<dbReference type="Proteomes" id="UP000773462">
    <property type="component" value="Unassembled WGS sequence"/>
</dbReference>
<name>A0ABS4NT92_9BACL</name>
<protein>
    <submittedName>
        <fullName evidence="1">Uncharacterized protein</fullName>
    </submittedName>
</protein>
<evidence type="ECO:0000313" key="1">
    <source>
        <dbReference type="EMBL" id="MBP2113282.1"/>
    </source>
</evidence>